<dbReference type="InterPro" id="IPR036676">
    <property type="entry name" value="PurM-like_C_sf"/>
</dbReference>
<comment type="caution">
    <text evidence="1">The sequence shown here is derived from an EMBL/GenBank/DDBJ whole genome shotgun (WGS) entry which is preliminary data.</text>
</comment>
<proteinExistence type="predicted"/>
<dbReference type="AlphaFoldDB" id="X1TEN1"/>
<organism evidence="1">
    <name type="scientific">marine sediment metagenome</name>
    <dbReference type="NCBI Taxonomy" id="412755"/>
    <lineage>
        <taxon>unclassified sequences</taxon>
        <taxon>metagenomes</taxon>
        <taxon>ecological metagenomes</taxon>
    </lineage>
</organism>
<sequence>FSESNSRFLVEVAPENKGEFEKIIIKSVFACIGDVTPSEMLEIYGLKGDKVLDVPVDRLKEAWQKPLNW</sequence>
<dbReference type="EMBL" id="BARW01030195">
    <property type="protein sequence ID" value="GAJ03739.1"/>
    <property type="molecule type" value="Genomic_DNA"/>
</dbReference>
<dbReference type="SUPFAM" id="SSF56042">
    <property type="entry name" value="PurM C-terminal domain-like"/>
    <property type="match status" value="1"/>
</dbReference>
<feature type="non-terminal residue" evidence="1">
    <location>
        <position position="1"/>
    </location>
</feature>
<dbReference type="Gene3D" id="3.90.650.10">
    <property type="entry name" value="PurM-like C-terminal domain"/>
    <property type="match status" value="1"/>
</dbReference>
<evidence type="ECO:0000313" key="1">
    <source>
        <dbReference type="EMBL" id="GAJ03739.1"/>
    </source>
</evidence>
<name>X1TEN1_9ZZZZ</name>
<protein>
    <recommendedName>
        <fullName evidence="2">PurM-like C-terminal domain-containing protein</fullName>
    </recommendedName>
</protein>
<evidence type="ECO:0008006" key="2">
    <source>
        <dbReference type="Google" id="ProtNLM"/>
    </source>
</evidence>
<gene>
    <name evidence="1" type="ORF">S12H4_48335</name>
</gene>
<accession>X1TEN1</accession>
<reference evidence="1" key="1">
    <citation type="journal article" date="2014" name="Front. Microbiol.">
        <title>High frequency of phylogenetically diverse reductive dehalogenase-homologous genes in deep subseafloor sedimentary metagenomes.</title>
        <authorList>
            <person name="Kawai M."/>
            <person name="Futagami T."/>
            <person name="Toyoda A."/>
            <person name="Takaki Y."/>
            <person name="Nishi S."/>
            <person name="Hori S."/>
            <person name="Arai W."/>
            <person name="Tsubouchi T."/>
            <person name="Morono Y."/>
            <person name="Uchiyama I."/>
            <person name="Ito T."/>
            <person name="Fujiyama A."/>
            <person name="Inagaki F."/>
            <person name="Takami H."/>
        </authorList>
    </citation>
    <scope>NUCLEOTIDE SEQUENCE</scope>
    <source>
        <strain evidence="1">Expedition CK06-06</strain>
    </source>
</reference>